<evidence type="ECO:0000313" key="3">
    <source>
        <dbReference type="Proteomes" id="UP000774326"/>
    </source>
</evidence>
<protein>
    <submittedName>
        <fullName evidence="2">Uncharacterized protein</fullName>
    </submittedName>
</protein>
<feature type="region of interest" description="Disordered" evidence="1">
    <location>
        <begin position="294"/>
        <end position="323"/>
    </location>
</feature>
<accession>A0A9P8PQZ6</accession>
<reference evidence="2" key="2">
    <citation type="submission" date="2021-01" db="EMBL/GenBank/DDBJ databases">
        <authorList>
            <person name="Schikora-Tamarit M.A."/>
        </authorList>
    </citation>
    <scope>NUCLEOTIDE SEQUENCE</scope>
    <source>
        <strain evidence="2">CBS2887</strain>
    </source>
</reference>
<feature type="compositionally biased region" description="Polar residues" evidence="1">
    <location>
        <begin position="233"/>
        <end position="242"/>
    </location>
</feature>
<comment type="caution">
    <text evidence="2">The sequence shown here is derived from an EMBL/GenBank/DDBJ whole genome shotgun (WGS) entry which is preliminary data.</text>
</comment>
<dbReference type="AlphaFoldDB" id="A0A9P8PQZ6"/>
<organism evidence="2 3">
    <name type="scientific">Wickerhamomyces pijperi</name>
    <name type="common">Yeast</name>
    <name type="synonym">Pichia pijperi</name>
    <dbReference type="NCBI Taxonomy" id="599730"/>
    <lineage>
        <taxon>Eukaryota</taxon>
        <taxon>Fungi</taxon>
        <taxon>Dikarya</taxon>
        <taxon>Ascomycota</taxon>
        <taxon>Saccharomycotina</taxon>
        <taxon>Saccharomycetes</taxon>
        <taxon>Phaffomycetales</taxon>
        <taxon>Wickerhamomycetaceae</taxon>
        <taxon>Wickerhamomyces</taxon>
    </lineage>
</organism>
<sequence length="323" mass="34566">MTSIHQTKPERPVASSLLSTATSNNYNISDLSNSVDYDDMNSLNSSITASNLTSSHPTLTQQQFTTAKSPSELLMPAATTNTAPIMSASLLTPPQTQSISRPLSRSSMASCISTTATKDGIEGKRIDRKKKYPNSGGINGYSMNLIQRMYDIKQQQQQQSNPALTSNDIARGAEASDPGSDFESYEDYDIQSAHGKTYSSSPTYGYDPSQSYYPYTYQRSSELGDQDIDDTSDNISFHSSLTGGEGRSVVDARSISSLIPVYSKEDLAMSLHSLAQHSGPIGILGDSREKTSANASVAPFSSLSSGAAGASATEKLIGEKSRN</sequence>
<dbReference type="Proteomes" id="UP000774326">
    <property type="component" value="Unassembled WGS sequence"/>
</dbReference>
<reference evidence="2" key="1">
    <citation type="journal article" date="2021" name="Open Biol.">
        <title>Shared evolutionary footprints suggest mitochondrial oxidative damage underlies multiple complex I losses in fungi.</title>
        <authorList>
            <person name="Schikora-Tamarit M.A."/>
            <person name="Marcet-Houben M."/>
            <person name="Nosek J."/>
            <person name="Gabaldon T."/>
        </authorList>
    </citation>
    <scope>NUCLEOTIDE SEQUENCE</scope>
    <source>
        <strain evidence="2">CBS2887</strain>
    </source>
</reference>
<evidence type="ECO:0000256" key="1">
    <source>
        <dbReference type="SAM" id="MobiDB-lite"/>
    </source>
</evidence>
<dbReference type="OrthoDB" id="3981113at2759"/>
<feature type="compositionally biased region" description="Low complexity" evidence="1">
    <location>
        <begin position="301"/>
        <end position="312"/>
    </location>
</feature>
<gene>
    <name evidence="2" type="ORF">WICPIJ_009103</name>
</gene>
<feature type="region of interest" description="Disordered" evidence="1">
    <location>
        <begin position="153"/>
        <end position="185"/>
    </location>
</feature>
<evidence type="ECO:0000313" key="2">
    <source>
        <dbReference type="EMBL" id="KAH3676477.1"/>
    </source>
</evidence>
<feature type="region of interest" description="Disordered" evidence="1">
    <location>
        <begin position="223"/>
        <end position="246"/>
    </location>
</feature>
<keyword evidence="3" id="KW-1185">Reference proteome</keyword>
<dbReference type="EMBL" id="JAEUBG010005261">
    <property type="protein sequence ID" value="KAH3676477.1"/>
    <property type="molecule type" value="Genomic_DNA"/>
</dbReference>
<feature type="compositionally biased region" description="Polar residues" evidence="1">
    <location>
        <begin position="153"/>
        <end position="168"/>
    </location>
</feature>
<proteinExistence type="predicted"/>
<name>A0A9P8PQZ6_WICPI</name>